<organism evidence="2 3">
    <name type="scientific">Solea senegalensis</name>
    <name type="common">Senegalese sole</name>
    <dbReference type="NCBI Taxonomy" id="28829"/>
    <lineage>
        <taxon>Eukaryota</taxon>
        <taxon>Metazoa</taxon>
        <taxon>Chordata</taxon>
        <taxon>Craniata</taxon>
        <taxon>Vertebrata</taxon>
        <taxon>Euteleostomi</taxon>
        <taxon>Actinopterygii</taxon>
        <taxon>Neopterygii</taxon>
        <taxon>Teleostei</taxon>
        <taxon>Neoteleostei</taxon>
        <taxon>Acanthomorphata</taxon>
        <taxon>Carangaria</taxon>
        <taxon>Pleuronectiformes</taxon>
        <taxon>Pleuronectoidei</taxon>
        <taxon>Soleidae</taxon>
        <taxon>Solea</taxon>
    </lineage>
</organism>
<evidence type="ECO:0000313" key="3">
    <source>
        <dbReference type="Proteomes" id="UP000693946"/>
    </source>
</evidence>
<evidence type="ECO:0000256" key="1">
    <source>
        <dbReference type="SAM" id="MobiDB-lite"/>
    </source>
</evidence>
<keyword evidence="3" id="KW-1185">Reference proteome</keyword>
<sequence length="67" mass="7327">MEEETPENTTPSAGGDEGGGYKIGGGLWTLRPEPDCPPSTRVFLCCCCARPRCTDNRRTHSHCENTQ</sequence>
<feature type="region of interest" description="Disordered" evidence="1">
    <location>
        <begin position="1"/>
        <end position="24"/>
    </location>
</feature>
<reference evidence="2 3" key="1">
    <citation type="journal article" date="2021" name="Sci. Rep.">
        <title>Chromosome anchoring in Senegalese sole (Solea senegalensis) reveals sex-associated markers and genome rearrangements in flatfish.</title>
        <authorList>
            <person name="Guerrero-Cozar I."/>
            <person name="Gomez-Garrido J."/>
            <person name="Berbel C."/>
            <person name="Martinez-Blanch J.F."/>
            <person name="Alioto T."/>
            <person name="Claros M.G."/>
            <person name="Gagnaire P.A."/>
            <person name="Manchado M."/>
        </authorList>
    </citation>
    <scope>NUCLEOTIDE SEQUENCE [LARGE SCALE GENOMIC DNA]</scope>
    <source>
        <strain evidence="2">Sse05_10M</strain>
    </source>
</reference>
<dbReference type="EMBL" id="JAGKHQ010000006">
    <property type="protein sequence ID" value="KAG7513646.1"/>
    <property type="molecule type" value="Genomic_DNA"/>
</dbReference>
<accession>A0AAV6SC29</accession>
<dbReference type="AlphaFoldDB" id="A0AAV6SC29"/>
<dbReference type="Proteomes" id="UP000693946">
    <property type="component" value="Linkage Group LG14"/>
</dbReference>
<evidence type="ECO:0000313" key="2">
    <source>
        <dbReference type="EMBL" id="KAG7513646.1"/>
    </source>
</evidence>
<name>A0AAV6SC29_SOLSE</name>
<feature type="compositionally biased region" description="Gly residues" evidence="1">
    <location>
        <begin position="15"/>
        <end position="24"/>
    </location>
</feature>
<comment type="caution">
    <text evidence="2">The sequence shown here is derived from an EMBL/GenBank/DDBJ whole genome shotgun (WGS) entry which is preliminary data.</text>
</comment>
<proteinExistence type="predicted"/>
<protein>
    <submittedName>
        <fullName evidence="2">Uncharacterized protein</fullName>
    </submittedName>
</protein>
<gene>
    <name evidence="2" type="ORF">JOB18_013157</name>
</gene>